<reference evidence="12 13" key="1">
    <citation type="submission" date="2017-06" db="EMBL/GenBank/DDBJ databases">
        <title>Draft genome sequence of anaerobic fermentative bacterium Anaeromicrobium sediminis DY2726D isolated from West Pacific Ocean sediments.</title>
        <authorList>
            <person name="Zeng X."/>
        </authorList>
    </citation>
    <scope>NUCLEOTIDE SEQUENCE [LARGE SCALE GENOMIC DNA]</scope>
    <source>
        <strain evidence="12 13">DY2726D</strain>
    </source>
</reference>
<evidence type="ECO:0000313" key="12">
    <source>
        <dbReference type="EMBL" id="PAB57987.1"/>
    </source>
</evidence>
<evidence type="ECO:0000256" key="1">
    <source>
        <dbReference type="ARBA" id="ARBA00003141"/>
    </source>
</evidence>
<comment type="subcellular location">
    <subcellularLocation>
        <location evidence="10">Cytoplasm</location>
    </subcellularLocation>
</comment>
<evidence type="ECO:0000313" key="13">
    <source>
        <dbReference type="Proteomes" id="UP000216024"/>
    </source>
</evidence>
<evidence type="ECO:0000256" key="9">
    <source>
        <dbReference type="ARBA" id="ARBA00023014"/>
    </source>
</evidence>
<keyword evidence="13" id="KW-1185">Reference proteome</keyword>
<feature type="domain" description="Radical SAM core" evidence="11">
    <location>
        <begin position="14"/>
        <end position="238"/>
    </location>
</feature>
<name>A0A267MEV1_9FIRM</name>
<protein>
    <recommendedName>
        <fullName evidence="3 10">Pyruvate formate-lyase-activating enzyme</fullName>
        <ecNumber evidence="10">1.97.1.4</ecNumber>
    </recommendedName>
</protein>
<proteinExistence type="inferred from homology"/>
<keyword evidence="8 10" id="KW-0408">Iron</keyword>
<comment type="cofactor">
    <cofactor evidence="10">
        <name>[4Fe-4S] cluster</name>
        <dbReference type="ChEBI" id="CHEBI:49883"/>
    </cofactor>
    <text evidence="10">Binds 1 [4Fe-4S] cluster. The cluster is coordinated with 3 cysteines and an exchangeable S-adenosyl-L-methionine.</text>
</comment>
<dbReference type="Proteomes" id="UP000216024">
    <property type="component" value="Unassembled WGS sequence"/>
</dbReference>
<dbReference type="NCBIfam" id="TIGR02493">
    <property type="entry name" value="PFLA"/>
    <property type="match status" value="1"/>
</dbReference>
<dbReference type="InterPro" id="IPR058240">
    <property type="entry name" value="rSAM_sf"/>
</dbReference>
<dbReference type="PANTHER" id="PTHR30352:SF5">
    <property type="entry name" value="PYRUVATE FORMATE-LYASE 1-ACTIVATING ENZYME"/>
    <property type="match status" value="1"/>
</dbReference>
<dbReference type="SFLD" id="SFLDS00029">
    <property type="entry name" value="Radical_SAM"/>
    <property type="match status" value="1"/>
</dbReference>
<dbReference type="PROSITE" id="PS01087">
    <property type="entry name" value="RADICAL_ACTIVATING"/>
    <property type="match status" value="1"/>
</dbReference>
<dbReference type="GO" id="GO:0043365">
    <property type="term" value="F:[formate-C-acetyltransferase]-activating enzyme activity"/>
    <property type="evidence" value="ECO:0007669"/>
    <property type="project" value="UniProtKB-UniRule"/>
</dbReference>
<dbReference type="GO" id="GO:0046872">
    <property type="term" value="F:metal ion binding"/>
    <property type="evidence" value="ECO:0007669"/>
    <property type="project" value="UniProtKB-UniRule"/>
</dbReference>
<comment type="catalytic activity">
    <reaction evidence="10">
        <text>glycyl-[formate C-acetyltransferase] + reduced [flavodoxin] + S-adenosyl-L-methionine = glycin-2-yl radical-[formate C-acetyltransferase] + semiquinone [flavodoxin] + 5'-deoxyadenosine + L-methionine + H(+)</text>
        <dbReference type="Rhea" id="RHEA:19225"/>
        <dbReference type="Rhea" id="RHEA-COMP:10622"/>
        <dbReference type="Rhea" id="RHEA-COMP:12190"/>
        <dbReference type="Rhea" id="RHEA-COMP:12191"/>
        <dbReference type="Rhea" id="RHEA-COMP:14480"/>
        <dbReference type="ChEBI" id="CHEBI:15378"/>
        <dbReference type="ChEBI" id="CHEBI:17319"/>
        <dbReference type="ChEBI" id="CHEBI:29947"/>
        <dbReference type="ChEBI" id="CHEBI:32722"/>
        <dbReference type="ChEBI" id="CHEBI:57618"/>
        <dbReference type="ChEBI" id="CHEBI:57844"/>
        <dbReference type="ChEBI" id="CHEBI:59789"/>
        <dbReference type="ChEBI" id="CHEBI:140311"/>
        <dbReference type="EC" id="1.97.1.4"/>
    </reaction>
</comment>
<evidence type="ECO:0000256" key="6">
    <source>
        <dbReference type="ARBA" id="ARBA00022723"/>
    </source>
</evidence>
<dbReference type="CDD" id="cd01335">
    <property type="entry name" value="Radical_SAM"/>
    <property type="match status" value="1"/>
</dbReference>
<dbReference type="InterPro" id="IPR013785">
    <property type="entry name" value="Aldolase_TIM"/>
</dbReference>
<keyword evidence="12" id="KW-0456">Lyase</keyword>
<accession>A0A267MEV1</accession>
<keyword evidence="4 10" id="KW-0004">4Fe-4S</keyword>
<evidence type="ECO:0000256" key="5">
    <source>
        <dbReference type="ARBA" id="ARBA00022691"/>
    </source>
</evidence>
<dbReference type="InterPro" id="IPR034457">
    <property type="entry name" value="Organic_radical-activating"/>
</dbReference>
<keyword evidence="5 10" id="KW-0949">S-adenosyl-L-methionine</keyword>
<dbReference type="EMBL" id="NIBG01000021">
    <property type="protein sequence ID" value="PAB57987.1"/>
    <property type="molecule type" value="Genomic_DNA"/>
</dbReference>
<dbReference type="AlphaFoldDB" id="A0A267MEV1"/>
<dbReference type="InterPro" id="IPR007197">
    <property type="entry name" value="rSAM"/>
</dbReference>
<comment type="function">
    <text evidence="1 10">Activation of pyruvate formate-lyase under anaerobic conditions by generation of an organic free radical, using S-adenosylmethionine and reduced flavodoxin as cosubstrates to produce 5'-deoxy-adenosine.</text>
</comment>
<keyword evidence="7 10" id="KW-0560">Oxidoreductase</keyword>
<evidence type="ECO:0000259" key="11">
    <source>
        <dbReference type="PROSITE" id="PS51918"/>
    </source>
</evidence>
<keyword evidence="12" id="KW-0670">Pyruvate</keyword>
<dbReference type="SUPFAM" id="SSF102114">
    <property type="entry name" value="Radical SAM enzymes"/>
    <property type="match status" value="1"/>
</dbReference>
<dbReference type="GO" id="GO:0016829">
    <property type="term" value="F:lyase activity"/>
    <property type="evidence" value="ECO:0007669"/>
    <property type="project" value="UniProtKB-KW"/>
</dbReference>
<evidence type="ECO:0000256" key="10">
    <source>
        <dbReference type="RuleBase" id="RU362053"/>
    </source>
</evidence>
<gene>
    <name evidence="12" type="primary">pflA</name>
    <name evidence="12" type="ORF">CCE28_17570</name>
</gene>
<dbReference type="PROSITE" id="PS51918">
    <property type="entry name" value="RADICAL_SAM"/>
    <property type="match status" value="1"/>
</dbReference>
<sequence length="240" mass="26996">MIGKIHSFESFGTVDGPGIRFVIFMQGCKFRCLYCHNPDTFDLGAASFMLSPEQVFGKMEKFKVFYKKGGVTISGGEPLLQPTFIKEFFKLCKAERIHTAIDTGGGCLTDEVKAALTYTDMVLLDVKCIDPDIHKSLTGQPLQPTLDFAEYLSEQGISVWIRYVLVPGITDRDDLIEKHADYVSSLKNVEKVEILPFHKLALSKYEKLGIEYALKDTEPPTAERIENAKNIYKNRGIKVN</sequence>
<evidence type="ECO:0000256" key="2">
    <source>
        <dbReference type="ARBA" id="ARBA00009777"/>
    </source>
</evidence>
<organism evidence="12 13">
    <name type="scientific">Anaeromicrobium sediminis</name>
    <dbReference type="NCBI Taxonomy" id="1478221"/>
    <lineage>
        <taxon>Bacteria</taxon>
        <taxon>Bacillati</taxon>
        <taxon>Bacillota</taxon>
        <taxon>Clostridia</taxon>
        <taxon>Peptostreptococcales</taxon>
        <taxon>Thermotaleaceae</taxon>
        <taxon>Anaeromicrobium</taxon>
    </lineage>
</organism>
<keyword evidence="6 10" id="KW-0479">Metal-binding</keyword>
<evidence type="ECO:0000256" key="7">
    <source>
        <dbReference type="ARBA" id="ARBA00023002"/>
    </source>
</evidence>
<evidence type="ECO:0000256" key="3">
    <source>
        <dbReference type="ARBA" id="ARBA00021356"/>
    </source>
</evidence>
<dbReference type="Pfam" id="PF04055">
    <property type="entry name" value="Radical_SAM"/>
    <property type="match status" value="1"/>
</dbReference>
<dbReference type="GO" id="GO:0005737">
    <property type="term" value="C:cytoplasm"/>
    <property type="evidence" value="ECO:0007669"/>
    <property type="project" value="UniProtKB-SubCell"/>
</dbReference>
<dbReference type="GO" id="GO:0051539">
    <property type="term" value="F:4 iron, 4 sulfur cluster binding"/>
    <property type="evidence" value="ECO:0007669"/>
    <property type="project" value="UniProtKB-UniRule"/>
</dbReference>
<dbReference type="Gene3D" id="3.20.20.70">
    <property type="entry name" value="Aldolase class I"/>
    <property type="match status" value="1"/>
</dbReference>
<dbReference type="OrthoDB" id="9782387at2"/>
<dbReference type="InterPro" id="IPR001989">
    <property type="entry name" value="Radical_activat_CS"/>
</dbReference>
<comment type="similarity">
    <text evidence="2 10">Belongs to the organic radical-activating enzymes family.</text>
</comment>
<comment type="caution">
    <text evidence="12">The sequence shown here is derived from an EMBL/GenBank/DDBJ whole genome shotgun (WGS) entry which is preliminary data.</text>
</comment>
<dbReference type="EC" id="1.97.1.4" evidence="10"/>
<dbReference type="InterPro" id="IPR012838">
    <property type="entry name" value="PFL1_activating"/>
</dbReference>
<evidence type="ECO:0000256" key="8">
    <source>
        <dbReference type="ARBA" id="ARBA00023004"/>
    </source>
</evidence>
<keyword evidence="10" id="KW-0963">Cytoplasm</keyword>
<dbReference type="SFLD" id="SFLDG01066">
    <property type="entry name" value="organic_radical-activating_enz"/>
    <property type="match status" value="1"/>
</dbReference>
<dbReference type="PANTHER" id="PTHR30352">
    <property type="entry name" value="PYRUVATE FORMATE-LYASE-ACTIVATING ENZYME"/>
    <property type="match status" value="1"/>
</dbReference>
<evidence type="ECO:0000256" key="4">
    <source>
        <dbReference type="ARBA" id="ARBA00022485"/>
    </source>
</evidence>
<keyword evidence="9 10" id="KW-0411">Iron-sulfur</keyword>